<evidence type="ECO:0000313" key="11">
    <source>
        <dbReference type="EMBL" id="ONH67637.1"/>
    </source>
</evidence>
<keyword evidence="12" id="KW-1185">Reference proteome</keyword>
<organism evidence="10">
    <name type="scientific">Cyberlindnera fabianii</name>
    <name type="common">Yeast</name>
    <name type="synonym">Hansenula fabianii</name>
    <dbReference type="NCBI Taxonomy" id="36022"/>
    <lineage>
        <taxon>Eukaryota</taxon>
        <taxon>Fungi</taxon>
        <taxon>Dikarya</taxon>
        <taxon>Ascomycota</taxon>
        <taxon>Saccharomycotina</taxon>
        <taxon>Saccharomycetes</taxon>
        <taxon>Phaffomycetales</taxon>
        <taxon>Phaffomycetaceae</taxon>
        <taxon>Cyberlindnera</taxon>
    </lineage>
</organism>
<evidence type="ECO:0000256" key="1">
    <source>
        <dbReference type="ARBA" id="ARBA00002212"/>
    </source>
</evidence>
<dbReference type="GO" id="GO:0005634">
    <property type="term" value="C:nucleus"/>
    <property type="evidence" value="ECO:0007669"/>
    <property type="project" value="UniProtKB-SubCell"/>
</dbReference>
<keyword evidence="7" id="KW-0539">Nucleus</keyword>
<feature type="compositionally biased region" description="Low complexity" evidence="8">
    <location>
        <begin position="22"/>
        <end position="32"/>
    </location>
</feature>
<evidence type="ECO:0000313" key="12">
    <source>
        <dbReference type="Proteomes" id="UP000189513"/>
    </source>
</evidence>
<evidence type="ECO:0000256" key="8">
    <source>
        <dbReference type="SAM" id="MobiDB-lite"/>
    </source>
</evidence>
<dbReference type="SMART" id="SM01082">
    <property type="entry name" value="CHZ"/>
    <property type="match status" value="1"/>
</dbReference>
<evidence type="ECO:0000256" key="3">
    <source>
        <dbReference type="ARBA" id="ARBA00008057"/>
    </source>
</evidence>
<evidence type="ECO:0000259" key="9">
    <source>
        <dbReference type="SMART" id="SM01082"/>
    </source>
</evidence>
<sequence>MSDKEVQETPIETTEATEKVEAPATETPASEEAPAKESPDTANEELKRKNEGEPKKEKKRRRRQYDDAPEEEEEEEDDDDEDDDKLDAKLEEDDDADEDDLAEIDSSNIITTGRRTRGKVIDYAKTAEKLDEEGKANDDEEDDGEFKAND</sequence>
<feature type="compositionally biased region" description="Basic and acidic residues" evidence="8">
    <location>
        <begin position="33"/>
        <end position="56"/>
    </location>
</feature>
<dbReference type="AlphaFoldDB" id="A0A061AXH3"/>
<comment type="similarity">
    <text evidence="3">Belongs to the CHZ1 family.</text>
</comment>
<comment type="subcellular location">
    <subcellularLocation>
        <location evidence="2">Nucleus</location>
    </subcellularLocation>
</comment>
<dbReference type="OMA" id="RTHYDDE"/>
<dbReference type="OrthoDB" id="3981233at2759"/>
<evidence type="ECO:0000256" key="7">
    <source>
        <dbReference type="ARBA" id="ARBA00023242"/>
    </source>
</evidence>
<evidence type="ECO:0000256" key="2">
    <source>
        <dbReference type="ARBA" id="ARBA00004123"/>
    </source>
</evidence>
<protein>
    <recommendedName>
        <fullName evidence="5">Histone H2A.Z-specific chaperone CHZ1</fullName>
    </recommendedName>
    <alternativeName>
        <fullName evidence="4">Histone H2A.Z-specific chaperone chz1</fullName>
    </alternativeName>
</protein>
<dbReference type="EMBL" id="LK052894">
    <property type="protein sequence ID" value="CDR42363.1"/>
    <property type="molecule type" value="Genomic_DNA"/>
</dbReference>
<dbReference type="STRING" id="36022.A0A061AXH3"/>
<proteinExistence type="inferred from homology"/>
<dbReference type="Proteomes" id="UP000189513">
    <property type="component" value="Unassembled WGS sequence"/>
</dbReference>
<feature type="compositionally biased region" description="Acidic residues" evidence="8">
    <location>
        <begin position="67"/>
        <end position="103"/>
    </location>
</feature>
<reference evidence="12" key="2">
    <citation type="journal article" date="2017" name="Genome Announc.">
        <title>Genome sequences of Cyberlindnera fabianii 65, Pichia kudriavzevii 129, and Saccharomyces cerevisiae 131 isolated from fermented masau fruits in Zimbabwe.</title>
        <authorList>
            <person name="van Rijswijck I.M.H."/>
            <person name="Derks M.F.L."/>
            <person name="Abee T."/>
            <person name="de Ridder D."/>
            <person name="Smid E.J."/>
        </authorList>
    </citation>
    <scope>NUCLEOTIDE SEQUENCE [LARGE SCALE GENOMIC DNA]</scope>
    <source>
        <strain evidence="12">65</strain>
    </source>
</reference>
<feature type="region of interest" description="Disordered" evidence="8">
    <location>
        <begin position="1"/>
        <end position="150"/>
    </location>
</feature>
<dbReference type="VEuPathDB" id="FungiDB:BON22_2641"/>
<dbReference type="InterPro" id="IPR019098">
    <property type="entry name" value="Histone_chaperone_domain_CHZ"/>
</dbReference>
<comment type="function">
    <text evidence="1">Forms a chaperone-bound H2A.Z-H2B complex that acts as a source for SWR1 complex-dependent H2A to H2A.Z histone replacement in chromatin.</text>
</comment>
<evidence type="ECO:0000256" key="6">
    <source>
        <dbReference type="ARBA" id="ARBA00023186"/>
    </source>
</evidence>
<feature type="compositionally biased region" description="Basic and acidic residues" evidence="8">
    <location>
        <begin position="119"/>
        <end position="137"/>
    </location>
</feature>
<accession>A0A061AXH3</accession>
<dbReference type="EMBL" id="MPUK01000004">
    <property type="protein sequence ID" value="ONH67637.1"/>
    <property type="molecule type" value="Genomic_DNA"/>
</dbReference>
<gene>
    <name evidence="11" type="ORF">BON22_2641</name>
    <name evidence="10" type="ORF">CYFA0S_09e02014g</name>
</gene>
<evidence type="ECO:0000256" key="4">
    <source>
        <dbReference type="ARBA" id="ARBA00018732"/>
    </source>
</evidence>
<evidence type="ECO:0000313" key="10">
    <source>
        <dbReference type="EMBL" id="CDR42363.1"/>
    </source>
</evidence>
<evidence type="ECO:0000256" key="5">
    <source>
        <dbReference type="ARBA" id="ARBA00019831"/>
    </source>
</evidence>
<name>A0A061AXH3_CYBFA</name>
<keyword evidence="6" id="KW-0143">Chaperone</keyword>
<reference evidence="10" key="1">
    <citation type="journal article" date="2014" name="Genome Announc.">
        <title>Genome sequence of the yeast Cyberlindnera fabianii (Hansenula fabianii).</title>
        <authorList>
            <person name="Freel K.C."/>
            <person name="Sarilar V."/>
            <person name="Neuveglise C."/>
            <person name="Devillers H."/>
            <person name="Friedrich A."/>
            <person name="Schacherer J."/>
        </authorList>
    </citation>
    <scope>NUCLEOTIDE SEQUENCE</scope>
    <source>
        <strain evidence="10">YJS4271</strain>
    </source>
</reference>
<feature type="domain" description="Histone chaperone" evidence="9">
    <location>
        <begin position="95"/>
        <end position="132"/>
    </location>
</feature>
<reference evidence="11" key="3">
    <citation type="submission" date="2017-01" db="EMBL/GenBank/DDBJ databases">
        <authorList>
            <person name="Mah S.A."/>
            <person name="Swanson W.J."/>
            <person name="Moy G.W."/>
            <person name="Vacquier V.D."/>
        </authorList>
    </citation>
    <scope>NUCLEOTIDE SEQUENCE [LARGE SCALE GENOMIC DNA]</scope>
    <source>
        <strain evidence="11">65</strain>
    </source>
</reference>
<dbReference type="Pfam" id="PF09649">
    <property type="entry name" value="CHZ"/>
    <property type="match status" value="1"/>
</dbReference>